<dbReference type="PROSITE" id="PS00178">
    <property type="entry name" value="AA_TRNA_LIGASE_I"/>
    <property type="match status" value="1"/>
</dbReference>
<evidence type="ECO:0000256" key="1">
    <source>
        <dbReference type="ARBA" id="ARBA00022490"/>
    </source>
</evidence>
<evidence type="ECO:0000256" key="4">
    <source>
        <dbReference type="ARBA" id="ARBA00022840"/>
    </source>
</evidence>
<dbReference type="HAMAP" id="MF_02005">
    <property type="entry name" value="Val_tRNA_synth_type2"/>
    <property type="match status" value="1"/>
</dbReference>
<evidence type="ECO:0000256" key="7">
    <source>
        <dbReference type="ARBA" id="ARBA00047552"/>
    </source>
</evidence>
<dbReference type="InterPro" id="IPR001412">
    <property type="entry name" value="aa-tRNA-synth_I_CS"/>
</dbReference>
<dbReference type="Pfam" id="PF00133">
    <property type="entry name" value="tRNA-synt_1"/>
    <property type="match status" value="1"/>
</dbReference>
<dbReference type="Gene3D" id="3.40.50.620">
    <property type="entry name" value="HUPs"/>
    <property type="match status" value="2"/>
</dbReference>
<sequence length="772" mass="89856">MIDTVAIEKKWKDYWFNNNIFAFKKGDKNYTIDTPPPTVSGKMHVGHAFSYPQQDFIARYKRMKGYNVFYPWGFDDNGLPTEKFVEKERRVTIDNTPLKDYIEICREVSRESEKGLYQAWYDTGISADFKNYIDTSSDFSIKISQEMFLDLVAKKRAYRDEAPYITCPTCRTAISQIEMKDAIISTELVYINFNGIEIATTRPEMLGACVAIFVNPDDERFKKFIGTTVNVPVYGYPVKVMSDPSIDMEFGTGAEMLCTFGDQHDLELWKKYGIKARIILKNNRINDGSVIINMPIKDARKKIIDELQSKNYIIKIEKIKHSVNTHERCGTPIEIGISKQWYIKDLDIKNELIEFGNKIEWVPGHMKIRYDNWVTGLKWDWCISRQRYFGVPFPVWYCDNCGEIILAGNEELPVDPRLDNKKRKCEKCGSDNIVPETDVMDTWATSSLSPTLYLKHINQMDLYPMDSRFQGHDIITSWAFTTILRSYLHYGEIPWRKIVISGNVYDPFGQKMSKSKGNIVEPRAIIENYGADALRYWASTTMQGENIKLREQDLMRGRKTVIKLENSLKLIMMLANNKKPGNTIPEFPVNRWITTKMERTIKEVTEYMENNEIMKARISLDKFFWNEYCDNYLEMIKNESSKDDRRDETLSTAFSVFENILKMYSPIMPFITEELFHQANPSFSGSIGLEPYPEFDGQMIYNEENEVDYIIGVIDKIRNLKSQMKLSMAAPLDILKLHGDAKIIQKYDYILEGMMHINSMEIINSEDTYIEN</sequence>
<evidence type="ECO:0000256" key="6">
    <source>
        <dbReference type="ARBA" id="ARBA00023146"/>
    </source>
</evidence>
<evidence type="ECO:0000256" key="8">
    <source>
        <dbReference type="HAMAP-Rule" id="MF_02005"/>
    </source>
</evidence>
<comment type="function">
    <text evidence="8">Catalyzes the attachment of valine to tRNA(Val). As ValRS can inadvertently accommodate and process structurally similar amino acids such as threonine, to avoid such errors, it has a 'posttransfer' editing activity that hydrolyzes mischarged Thr-tRNA(Val) in a tRNA-dependent manner.</text>
</comment>
<keyword evidence="3 8" id="KW-0547">Nucleotide-binding</keyword>
<keyword evidence="6 8" id="KW-0030">Aminoacyl-tRNA synthetase</keyword>
<dbReference type="GO" id="GO:0002161">
    <property type="term" value="F:aminoacyl-tRNA deacylase activity"/>
    <property type="evidence" value="ECO:0007669"/>
    <property type="project" value="InterPro"/>
</dbReference>
<dbReference type="RefSeq" id="WP_081143121.1">
    <property type="nucleotide sequence ID" value="NZ_CP015363.1"/>
</dbReference>
<accession>A0A1V0N6F5</accession>
<keyword evidence="2 8" id="KW-0436">Ligase</keyword>
<dbReference type="STRING" id="74969.FAD_1848"/>
<dbReference type="InterPro" id="IPR009008">
    <property type="entry name" value="Val/Leu/Ile-tRNA-synth_edit"/>
</dbReference>
<keyword evidence="5 8" id="KW-0648">Protein biosynthesis</keyword>
<name>A0A1V0N6F5_9ARCH</name>
<evidence type="ECO:0000259" key="9">
    <source>
        <dbReference type="Pfam" id="PF00133"/>
    </source>
</evidence>
<dbReference type="PANTHER" id="PTHR11946:SF93">
    <property type="entry name" value="VALINE--TRNA LIGASE, CHLOROPLASTIC_MITOCHONDRIAL 2"/>
    <property type="match status" value="1"/>
</dbReference>
<evidence type="ECO:0000256" key="5">
    <source>
        <dbReference type="ARBA" id="ARBA00022917"/>
    </source>
</evidence>
<proteinExistence type="inferred from homology"/>
<dbReference type="EC" id="6.1.1.9" evidence="8"/>
<dbReference type="SUPFAM" id="SSF52374">
    <property type="entry name" value="Nucleotidylyl transferase"/>
    <property type="match status" value="1"/>
</dbReference>
<feature type="short sequence motif" description="'HIGH' region" evidence="8">
    <location>
        <begin position="37"/>
        <end position="47"/>
    </location>
</feature>
<evidence type="ECO:0000256" key="2">
    <source>
        <dbReference type="ARBA" id="ARBA00022598"/>
    </source>
</evidence>
<dbReference type="InterPro" id="IPR022874">
    <property type="entry name" value="Valine-tRNA_ligase_type_2"/>
</dbReference>
<dbReference type="Proteomes" id="UP000192050">
    <property type="component" value="Chromosome"/>
</dbReference>
<dbReference type="SUPFAM" id="SSF47323">
    <property type="entry name" value="Anticodon-binding domain of a subclass of class I aminoacyl-tRNA synthetases"/>
    <property type="match status" value="1"/>
</dbReference>
<evidence type="ECO:0000256" key="3">
    <source>
        <dbReference type="ARBA" id="ARBA00022741"/>
    </source>
</evidence>
<reference evidence="11 12" key="1">
    <citation type="submission" date="2011-10" db="EMBL/GenBank/DDBJ databases">
        <title>Metabolic and evolutionary patterns in the extreme acidophile Ferroplasma acidiphilum.</title>
        <authorList>
            <person name="Golyshina O.V."/>
            <person name="Kozyavkin S.A."/>
            <person name="Tatusov R.L."/>
            <person name="Slesarev A.I."/>
            <person name="Golyshin P.N."/>
        </authorList>
    </citation>
    <scope>NUCLEOTIDE SEQUENCE [LARGE SCALE GENOMIC DNA]</scope>
    <source>
        <strain evidence="12">Y</strain>
    </source>
</reference>
<dbReference type="GO" id="GO:0005829">
    <property type="term" value="C:cytosol"/>
    <property type="evidence" value="ECO:0007669"/>
    <property type="project" value="TreeGrafter"/>
</dbReference>
<dbReference type="GO" id="GO:0005524">
    <property type="term" value="F:ATP binding"/>
    <property type="evidence" value="ECO:0007669"/>
    <property type="project" value="UniProtKB-UniRule"/>
</dbReference>
<dbReference type="GO" id="GO:0004832">
    <property type="term" value="F:valine-tRNA ligase activity"/>
    <property type="evidence" value="ECO:0007669"/>
    <property type="project" value="UniProtKB-UniRule"/>
</dbReference>
<feature type="domain" description="Methionyl/Valyl/Leucyl/Isoleucyl-tRNA synthetase anticodon-binding" evidence="10">
    <location>
        <begin position="590"/>
        <end position="734"/>
    </location>
</feature>
<feature type="binding site" evidence="8">
    <location>
        <position position="514"/>
    </location>
    <ligand>
        <name>ATP</name>
        <dbReference type="ChEBI" id="CHEBI:30616"/>
    </ligand>
</feature>
<dbReference type="SUPFAM" id="SSF50677">
    <property type="entry name" value="ValRS/IleRS/LeuRS editing domain"/>
    <property type="match status" value="1"/>
</dbReference>
<dbReference type="InterPro" id="IPR002303">
    <property type="entry name" value="Valyl-tRNA_ligase"/>
</dbReference>
<dbReference type="EMBL" id="CP015363">
    <property type="protein sequence ID" value="ARD85684.1"/>
    <property type="molecule type" value="Genomic_DNA"/>
</dbReference>
<protein>
    <recommendedName>
        <fullName evidence="8">Valine--tRNA ligase</fullName>
        <ecNumber evidence="8">6.1.1.9</ecNumber>
    </recommendedName>
    <alternativeName>
        <fullName evidence="8">Valyl-tRNA synthetase</fullName>
        <shortName evidence="8">ValRS</shortName>
    </alternativeName>
</protein>
<keyword evidence="4 8" id="KW-0067">ATP-binding</keyword>
<dbReference type="GeneID" id="31677338"/>
<dbReference type="CDD" id="cd07962">
    <property type="entry name" value="Anticodon_Ia_Val"/>
    <property type="match status" value="1"/>
</dbReference>
<dbReference type="InterPro" id="IPR014729">
    <property type="entry name" value="Rossmann-like_a/b/a_fold"/>
</dbReference>
<feature type="domain" description="Aminoacyl-tRNA synthetase class Ia" evidence="9">
    <location>
        <begin position="11"/>
        <end position="549"/>
    </location>
</feature>
<dbReference type="InterPro" id="IPR009080">
    <property type="entry name" value="tRNAsynth_Ia_anticodon-bd"/>
</dbReference>
<gene>
    <name evidence="8 11" type="primary">valS</name>
    <name evidence="11" type="ORF">FAD_1848</name>
</gene>
<organism evidence="11 12">
    <name type="scientific">Ferroplasma acidiphilum</name>
    <dbReference type="NCBI Taxonomy" id="74969"/>
    <lineage>
        <taxon>Archaea</taxon>
        <taxon>Methanobacteriati</taxon>
        <taxon>Thermoplasmatota</taxon>
        <taxon>Thermoplasmata</taxon>
        <taxon>Thermoplasmatales</taxon>
        <taxon>Ferroplasmaceae</taxon>
        <taxon>Ferroplasma</taxon>
    </lineage>
</organism>
<dbReference type="InterPro" id="IPR002300">
    <property type="entry name" value="aa-tRNA-synth_Ia"/>
</dbReference>
<evidence type="ECO:0000259" key="10">
    <source>
        <dbReference type="Pfam" id="PF08264"/>
    </source>
</evidence>
<keyword evidence="12" id="KW-1185">Reference proteome</keyword>
<keyword evidence="1 8" id="KW-0963">Cytoplasm</keyword>
<dbReference type="Gene3D" id="1.10.730.10">
    <property type="entry name" value="Isoleucyl-tRNA Synthetase, Domain 1"/>
    <property type="match status" value="1"/>
</dbReference>
<dbReference type="PRINTS" id="PR00986">
    <property type="entry name" value="TRNASYNTHVAL"/>
</dbReference>
<evidence type="ECO:0000313" key="12">
    <source>
        <dbReference type="Proteomes" id="UP000192050"/>
    </source>
</evidence>
<comment type="subcellular location">
    <subcellularLocation>
        <location evidence="8">Cytoplasm</location>
    </subcellularLocation>
</comment>
<evidence type="ECO:0000313" key="11">
    <source>
        <dbReference type="EMBL" id="ARD85684.1"/>
    </source>
</evidence>
<dbReference type="AlphaFoldDB" id="A0A1V0N6F5"/>
<dbReference type="OrthoDB" id="23906at2157"/>
<comment type="domain">
    <text evidence="8">ValRS has two distinct active sites: one for aminoacylation and one for editing. The misactivated threonine is translocated from the active site to the editing site.</text>
</comment>
<dbReference type="InterPro" id="IPR013155">
    <property type="entry name" value="M/V/L/I-tRNA-synth_anticd-bd"/>
</dbReference>
<dbReference type="NCBIfam" id="NF009687">
    <property type="entry name" value="PRK13208.1"/>
    <property type="match status" value="1"/>
</dbReference>
<dbReference type="InterPro" id="IPR033705">
    <property type="entry name" value="Anticodon_Ia_Val"/>
</dbReference>
<dbReference type="PANTHER" id="PTHR11946">
    <property type="entry name" value="VALYL-TRNA SYNTHETASES"/>
    <property type="match status" value="1"/>
</dbReference>
<comment type="similarity">
    <text evidence="8">Belongs to the class-I aminoacyl-tRNA synthetase family. ValS type 2 subfamily.</text>
</comment>
<dbReference type="KEGG" id="fai:FAD_1848"/>
<dbReference type="Pfam" id="PF08264">
    <property type="entry name" value="Anticodon_1"/>
    <property type="match status" value="1"/>
</dbReference>
<comment type="catalytic activity">
    <reaction evidence="7 8">
        <text>tRNA(Val) + L-valine + ATP = L-valyl-tRNA(Val) + AMP + diphosphate</text>
        <dbReference type="Rhea" id="RHEA:10704"/>
        <dbReference type="Rhea" id="RHEA-COMP:9672"/>
        <dbReference type="Rhea" id="RHEA-COMP:9708"/>
        <dbReference type="ChEBI" id="CHEBI:30616"/>
        <dbReference type="ChEBI" id="CHEBI:33019"/>
        <dbReference type="ChEBI" id="CHEBI:57762"/>
        <dbReference type="ChEBI" id="CHEBI:78442"/>
        <dbReference type="ChEBI" id="CHEBI:78537"/>
        <dbReference type="ChEBI" id="CHEBI:456215"/>
        <dbReference type="EC" id="6.1.1.9"/>
    </reaction>
</comment>
<dbReference type="GO" id="GO:0006438">
    <property type="term" value="P:valyl-tRNA aminoacylation"/>
    <property type="evidence" value="ECO:0007669"/>
    <property type="project" value="UniProtKB-UniRule"/>
</dbReference>
<dbReference type="NCBIfam" id="TIGR00422">
    <property type="entry name" value="valS"/>
    <property type="match status" value="1"/>
</dbReference>
<feature type="short sequence motif" description="'KMSKS' region" evidence="8">
    <location>
        <begin position="511"/>
        <end position="515"/>
    </location>
</feature>